<dbReference type="Gene3D" id="3.40.50.1170">
    <property type="entry name" value="L-asparaginase, N-terminal domain"/>
    <property type="match status" value="1"/>
</dbReference>
<dbReference type="HOGENOM" id="CLU_019134_1_2_5"/>
<dbReference type="AlphaFoldDB" id="S5Z1E8"/>
<dbReference type="InterPro" id="IPR006034">
    <property type="entry name" value="Asparaginase/glutaminase-like"/>
</dbReference>
<evidence type="ECO:0000256" key="2">
    <source>
        <dbReference type="ARBA" id="ARBA00022801"/>
    </source>
</evidence>
<dbReference type="CDD" id="cd08964">
    <property type="entry name" value="L-asparaginase_II"/>
    <property type="match status" value="1"/>
</dbReference>
<feature type="binding site" evidence="4">
    <location>
        <begin position="105"/>
        <end position="106"/>
    </location>
    <ligand>
        <name>substrate</name>
    </ligand>
</feature>
<evidence type="ECO:0000259" key="7">
    <source>
        <dbReference type="Pfam" id="PF17763"/>
    </source>
</evidence>
<dbReference type="GO" id="GO:0006528">
    <property type="term" value="P:asparagine metabolic process"/>
    <property type="evidence" value="ECO:0007669"/>
    <property type="project" value="InterPro"/>
</dbReference>
<feature type="domain" description="L-asparaginase N-terminal" evidence="6">
    <location>
        <begin position="17"/>
        <end position="209"/>
    </location>
</feature>
<evidence type="ECO:0000313" key="8">
    <source>
        <dbReference type="EMBL" id="AGT11266.1"/>
    </source>
</evidence>
<evidence type="ECO:0000256" key="3">
    <source>
        <dbReference type="PIRSR" id="PIRSR001220-1"/>
    </source>
</evidence>
<dbReference type="SUPFAM" id="SSF53774">
    <property type="entry name" value="Glutaminase/Asparaginase"/>
    <property type="match status" value="1"/>
</dbReference>
<name>S5Z1E8_PARAH</name>
<keyword evidence="9" id="KW-1185">Reference proteome</keyword>
<dbReference type="PANTHER" id="PTHR11707:SF28">
    <property type="entry name" value="60 KDA LYSOPHOSPHOLIPASE"/>
    <property type="match status" value="1"/>
</dbReference>
<dbReference type="PANTHER" id="PTHR11707">
    <property type="entry name" value="L-ASPARAGINASE"/>
    <property type="match status" value="1"/>
</dbReference>
<evidence type="ECO:0000256" key="4">
    <source>
        <dbReference type="PIRSR" id="PIRSR001220-2"/>
    </source>
</evidence>
<keyword evidence="2 8" id="KW-0378">Hydrolase</keyword>
<evidence type="ECO:0000259" key="6">
    <source>
        <dbReference type="Pfam" id="PF00710"/>
    </source>
</evidence>
<dbReference type="EMBL" id="CP006653">
    <property type="protein sequence ID" value="AGT11266.1"/>
    <property type="molecule type" value="Genomic_DNA"/>
</dbReference>
<dbReference type="InterPro" id="IPR027473">
    <property type="entry name" value="L-asparaginase_C"/>
</dbReference>
<feature type="active site" description="O-isoaspartyl threonine intermediate" evidence="3">
    <location>
        <position position="26"/>
    </location>
</feature>
<dbReference type="FunFam" id="3.40.50.1170:FF:000001">
    <property type="entry name" value="L-asparaginase 2"/>
    <property type="match status" value="1"/>
</dbReference>
<dbReference type="InterPro" id="IPR040919">
    <property type="entry name" value="Asparaginase_C"/>
</dbReference>
<dbReference type="PATRIC" id="fig|1367847.3.peg.4236"/>
<dbReference type="RefSeq" id="WP_020953037.1">
    <property type="nucleotide sequence ID" value="NC_022043.1"/>
</dbReference>
<dbReference type="InterPro" id="IPR020827">
    <property type="entry name" value="Asparaginase/glutaminase_AS1"/>
</dbReference>
<dbReference type="PIRSF" id="PIRSF500176">
    <property type="entry name" value="L_ASNase"/>
    <property type="match status" value="1"/>
</dbReference>
<dbReference type="InterPro" id="IPR037152">
    <property type="entry name" value="L-asparaginase_N_sf"/>
</dbReference>
<organism evidence="8 9">
    <name type="scientific">Paracoccus aminophilus JCM 7686</name>
    <dbReference type="NCBI Taxonomy" id="1367847"/>
    <lineage>
        <taxon>Bacteria</taxon>
        <taxon>Pseudomonadati</taxon>
        <taxon>Pseudomonadota</taxon>
        <taxon>Alphaproteobacteria</taxon>
        <taxon>Rhodobacterales</taxon>
        <taxon>Paracoccaceae</taxon>
        <taxon>Paracoccus</taxon>
    </lineage>
</organism>
<dbReference type="SMART" id="SM00870">
    <property type="entry name" value="Asparaginase"/>
    <property type="match status" value="1"/>
</dbReference>
<dbReference type="PRINTS" id="PR00139">
    <property type="entry name" value="ASNGLNASE"/>
</dbReference>
<reference evidence="8 9" key="1">
    <citation type="journal article" date="2014" name="BMC Genomics">
        <title>Architecture and functions of a multipartite genome of the methylotrophic bacterium Paracoccus aminophilus JCM 7686, containing primary and secondary chromids.</title>
        <authorList>
            <person name="Dziewit L."/>
            <person name="Czarnecki J."/>
            <person name="Wibberg D."/>
            <person name="Radlinska M."/>
            <person name="Mrozek P."/>
            <person name="Szymczak M."/>
            <person name="Schluter A."/>
            <person name="Puhler A."/>
            <person name="Bartosik D."/>
        </authorList>
    </citation>
    <scope>NUCLEOTIDE SEQUENCE [LARGE SCALE GENOMIC DNA]</scope>
    <source>
        <strain evidence="8">JCM 7686</strain>
        <plasmid evidence="9">Plasmid pAMI5</plasmid>
    </source>
</reference>
<proteinExistence type="inferred from homology"/>
<dbReference type="InterPro" id="IPR027474">
    <property type="entry name" value="L-asparaginase_N"/>
</dbReference>
<protein>
    <submittedName>
        <fullName evidence="8">L-asparaginase</fullName>
        <ecNumber evidence="8">3.5.1.1</ecNumber>
    </submittedName>
</protein>
<sequence length="340" mass="34787">MTDPATPNPATSDRPFRIIVAGTGGTIASTGADPANSVDYQVTTTVGSLIEGLAAHVPGISVQAEQIVNVDSSEIGNALLLEIARGAAAILARPEVDALVLTHGTDSLEETAYFLHLVLKTGKPVVMVGAMRPASALGADGPANLVDGLRVAAEPAAAGLGVLVLSNGAVYSARDILKTHPVALDALGAARRGPLGELSGSAVFFHHRPVPRHTLTSAFDLAEIAALPTVDILFDHQEARELFYAAALDGGAQALVIAAYGNGSLSPGALHGIARARAVGVPVIRASRTMAGVVSARPEEAETGLISALGLTPQKARILMLCALASQQPLSKLQELFATH</sequence>
<dbReference type="Pfam" id="PF17763">
    <property type="entry name" value="Asparaginase_C"/>
    <property type="match status" value="1"/>
</dbReference>
<feature type="active site" evidence="5">
    <location>
        <position position="26"/>
    </location>
</feature>
<dbReference type="PROSITE" id="PS00144">
    <property type="entry name" value="ASN_GLN_ASE_1"/>
    <property type="match status" value="1"/>
</dbReference>
<evidence type="ECO:0000313" key="9">
    <source>
        <dbReference type="Proteomes" id="UP000015480"/>
    </source>
</evidence>
<dbReference type="EC" id="3.5.1.1" evidence="8"/>
<dbReference type="PIRSF" id="PIRSF001220">
    <property type="entry name" value="L-ASNase_gatD"/>
    <property type="match status" value="1"/>
</dbReference>
<keyword evidence="8" id="KW-0614">Plasmid</keyword>
<dbReference type="Pfam" id="PF00710">
    <property type="entry name" value="Asparaginase"/>
    <property type="match status" value="1"/>
</dbReference>
<dbReference type="InterPro" id="IPR036152">
    <property type="entry name" value="Asp/glu_Ase-like_sf"/>
</dbReference>
<geneLocation type="plasmid" evidence="8 9">
    <name>pAMI5</name>
</geneLocation>
<dbReference type="KEGG" id="pami:JCM7686_pAMI5p200"/>
<gene>
    <name evidence="8" type="ORF">JCM7686_pAMI5p200</name>
</gene>
<dbReference type="PROSITE" id="PS51732">
    <property type="entry name" value="ASN_GLN_ASE_3"/>
    <property type="match status" value="1"/>
</dbReference>
<evidence type="ECO:0000256" key="5">
    <source>
        <dbReference type="PROSITE-ProRule" id="PRU10099"/>
    </source>
</evidence>
<evidence type="ECO:0000256" key="1">
    <source>
        <dbReference type="ARBA" id="ARBA00010518"/>
    </source>
</evidence>
<feature type="binding site" evidence="4">
    <location>
        <position position="72"/>
    </location>
    <ligand>
        <name>substrate</name>
    </ligand>
</feature>
<accession>S5Z1E8</accession>
<feature type="domain" description="Asparaginase/glutaminase C-terminal" evidence="7">
    <location>
        <begin position="230"/>
        <end position="337"/>
    </location>
</feature>
<comment type="similarity">
    <text evidence="1">Belongs to the asparaginase 1 family.</text>
</comment>
<dbReference type="InterPro" id="IPR004550">
    <property type="entry name" value="AsnASE_II"/>
</dbReference>
<dbReference type="OrthoDB" id="9788068at2"/>
<dbReference type="GO" id="GO:0004067">
    <property type="term" value="F:asparaginase activity"/>
    <property type="evidence" value="ECO:0007669"/>
    <property type="project" value="UniProtKB-UniRule"/>
</dbReference>
<dbReference type="Gene3D" id="3.40.50.40">
    <property type="match status" value="1"/>
</dbReference>
<dbReference type="Proteomes" id="UP000015480">
    <property type="component" value="Plasmid pAMI5"/>
</dbReference>